<evidence type="ECO:0008006" key="2">
    <source>
        <dbReference type="Google" id="ProtNLM"/>
    </source>
</evidence>
<sequence>MPEFDAYSATSRAVKPETFLGMVWFSGCQVREGRGFHGFERRLSVKDEHTGDEVGAVSFGGTHRDLVMLEVKGQDTTRTVARLRDEVPDHACTRVDSCHDVDVPGAWDQHLSVLLDVKAEFKLKGERRGDWDYPDDGRTMYLGAPTSPVRVRLYEKGKQPEYRHCGRKNWVRLEAQVRPQKDARHEFNRLSPSEVWGASRFTRELAARCFQLDAGSFPAGGLKKENDLERRLHFLCKQYAPTLLELKAAVGSWECVGLSLEQLVKAQMAGGNRGGR</sequence>
<reference evidence="1" key="1">
    <citation type="journal article" date="2002" name="Mol. Microbiol.">
        <title>The rpf gene of Micrococcus luteus encodes an essential secreted growth factor.</title>
        <authorList>
            <person name="Mukamolova G.V."/>
            <person name="Turapov O.A."/>
            <person name="Kazarian K."/>
            <person name="Telkov M."/>
            <person name="Kaprelyants A.S."/>
            <person name="Kell D.B."/>
            <person name="Young M."/>
        </authorList>
    </citation>
    <scope>NUCLEOTIDE SEQUENCE [LARGE SCALE GENOMIC DNA]</scope>
    <source>
        <strain evidence="1">NCIMB 13267</strain>
        <plasmid evidence="1">pMLU1</plasmid>
    </source>
</reference>
<dbReference type="EMBL" id="AJ439695">
    <property type="protein sequence ID" value="CAD29127.1"/>
    <property type="molecule type" value="Genomic_DNA"/>
</dbReference>
<dbReference type="RefSeq" id="WP_011018366.1">
    <property type="nucleotide sequence ID" value="NC_003526.1"/>
</dbReference>
<accession>Q8RK90</accession>
<geneLocation type="plasmid" evidence="1">
    <name>pMLU1</name>
</geneLocation>
<protein>
    <recommendedName>
        <fullName evidence="2">Replication initiation factor</fullName>
    </recommendedName>
</protein>
<keyword evidence="1" id="KW-0614">Plasmid</keyword>
<proteinExistence type="predicted"/>
<organism evidence="1">
    <name type="scientific">Micrococcus luteus</name>
    <name type="common">Micrococcus lysodeikticus</name>
    <dbReference type="NCBI Taxonomy" id="1270"/>
    <lineage>
        <taxon>Bacteria</taxon>
        <taxon>Bacillati</taxon>
        <taxon>Actinomycetota</taxon>
        <taxon>Actinomycetes</taxon>
        <taxon>Micrococcales</taxon>
        <taxon>Micrococcaceae</taxon>
        <taxon>Micrococcus</taxon>
    </lineage>
</organism>
<evidence type="ECO:0000313" key="1">
    <source>
        <dbReference type="EMBL" id="CAD29127.1"/>
    </source>
</evidence>
<dbReference type="AlphaFoldDB" id="Q8RK90"/>
<name>Q8RK90_MICLU</name>